<dbReference type="EMBL" id="LAZR01048961">
    <property type="protein sequence ID" value="KKK90742.1"/>
    <property type="molecule type" value="Genomic_DNA"/>
</dbReference>
<reference evidence="1" key="1">
    <citation type="journal article" date="2015" name="Nature">
        <title>Complex archaea that bridge the gap between prokaryotes and eukaryotes.</title>
        <authorList>
            <person name="Spang A."/>
            <person name="Saw J.H."/>
            <person name="Jorgensen S.L."/>
            <person name="Zaremba-Niedzwiedzka K."/>
            <person name="Martijn J."/>
            <person name="Lind A.E."/>
            <person name="van Eijk R."/>
            <person name="Schleper C."/>
            <person name="Guy L."/>
            <person name="Ettema T.J."/>
        </authorList>
    </citation>
    <scope>NUCLEOTIDE SEQUENCE</scope>
</reference>
<evidence type="ECO:0000313" key="1">
    <source>
        <dbReference type="EMBL" id="KKK90742.1"/>
    </source>
</evidence>
<comment type="caution">
    <text evidence="1">The sequence shown here is derived from an EMBL/GenBank/DDBJ whole genome shotgun (WGS) entry which is preliminary data.</text>
</comment>
<dbReference type="PANTHER" id="PTHR37835:SF1">
    <property type="entry name" value="ALPHA-CLOSTRIPAIN"/>
    <property type="match status" value="1"/>
</dbReference>
<dbReference type="Pfam" id="PF03415">
    <property type="entry name" value="Peptidase_C11"/>
    <property type="match status" value="1"/>
</dbReference>
<dbReference type="PANTHER" id="PTHR37835">
    <property type="entry name" value="ALPHA-CLOSTRIPAIN"/>
    <property type="match status" value="1"/>
</dbReference>
<feature type="non-terminal residue" evidence="1">
    <location>
        <position position="430"/>
    </location>
</feature>
<feature type="non-terminal residue" evidence="1">
    <location>
        <position position="1"/>
    </location>
</feature>
<proteinExistence type="predicted"/>
<dbReference type="AlphaFoldDB" id="A0A0F8ZA90"/>
<name>A0A0F8ZA90_9ZZZZ</name>
<dbReference type="InterPro" id="IPR005077">
    <property type="entry name" value="Peptidase_C11"/>
</dbReference>
<protein>
    <submittedName>
        <fullName evidence="1">Uncharacterized protein</fullName>
    </submittedName>
</protein>
<gene>
    <name evidence="1" type="ORF">LCGC14_2719960</name>
</gene>
<organism evidence="1">
    <name type="scientific">marine sediment metagenome</name>
    <dbReference type="NCBI Taxonomy" id="412755"/>
    <lineage>
        <taxon>unclassified sequences</taxon>
        <taxon>metagenomes</taxon>
        <taxon>ecological metagenomes</taxon>
    </lineage>
</organism>
<accession>A0A0F8ZA90</accession>
<sequence>NMTNSATLQAFVAYCRAKFPARRYVLFLNDHGDGIKGIMGGDERRPACQVPTHNRISIPEWAQALSSSTKKLDIVGCDACLMAMIEVATQLKGVANYYVASQLIETASWPYGTLIQRIHTNIDDHPSEIATGIVTDANGIAGIRTLSATVLNKRQNGKDISDLNIQVKNLSTVMRSDAFRFTRHVRYLRRHADRMSVVPYDPNKVMEADDEDPNNRNIDLGNFGRLLHARITAGFDKGSRLDDEALSVRNALQNTGANEVILGRKARNGYWGLCIFWPDAHLNREGGIFGPSQTPGFADQFAADLSAHNPTVEYTATALKFVEDTRWDCVAKMDLTPPALETNVPAQGADYGRFDLDEIRIDLTEQLETATVNSTSVSLSCVEFYGREGAPHHEYEYFLDSDWDGCVDGSGELWKRGRTAGLQSTALPTL</sequence>